<protein>
    <submittedName>
        <fullName evidence="4">MCE family protein</fullName>
    </submittedName>
</protein>
<keyword evidence="1" id="KW-0812">Transmembrane</keyword>
<evidence type="ECO:0000256" key="1">
    <source>
        <dbReference type="SAM" id="Phobius"/>
    </source>
</evidence>
<dbReference type="Pfam" id="PF11887">
    <property type="entry name" value="Mce4_CUP1"/>
    <property type="match status" value="1"/>
</dbReference>
<dbReference type="RefSeq" id="WP_329407107.1">
    <property type="nucleotide sequence ID" value="NZ_CP109441.1"/>
</dbReference>
<proteinExistence type="predicted"/>
<dbReference type="EMBL" id="CP109441">
    <property type="protein sequence ID" value="WUV44238.1"/>
    <property type="molecule type" value="Genomic_DNA"/>
</dbReference>
<feature type="domain" description="Mammalian cell entry C-terminal" evidence="3">
    <location>
        <begin position="123"/>
        <end position="317"/>
    </location>
</feature>
<feature type="transmembrane region" description="Helical" evidence="1">
    <location>
        <begin position="7"/>
        <end position="28"/>
    </location>
</feature>
<name>A0ABZ1YMH3_9NOCA</name>
<dbReference type="InterPro" id="IPR052336">
    <property type="entry name" value="MlaD_Phospholipid_Transporter"/>
</dbReference>
<organism evidence="4 5">
    <name type="scientific">Nocardia vinacea</name>
    <dbReference type="NCBI Taxonomy" id="96468"/>
    <lineage>
        <taxon>Bacteria</taxon>
        <taxon>Bacillati</taxon>
        <taxon>Actinomycetota</taxon>
        <taxon>Actinomycetes</taxon>
        <taxon>Mycobacteriales</taxon>
        <taxon>Nocardiaceae</taxon>
        <taxon>Nocardia</taxon>
    </lineage>
</organism>
<keyword evidence="1" id="KW-1133">Transmembrane helix</keyword>
<dbReference type="InterPro" id="IPR024516">
    <property type="entry name" value="Mce_C"/>
</dbReference>
<evidence type="ECO:0000313" key="4">
    <source>
        <dbReference type="EMBL" id="WUV44238.1"/>
    </source>
</evidence>
<reference evidence="4" key="1">
    <citation type="submission" date="2022-10" db="EMBL/GenBank/DDBJ databases">
        <title>The complete genomes of actinobacterial strains from the NBC collection.</title>
        <authorList>
            <person name="Joergensen T.S."/>
            <person name="Alvarez Arevalo M."/>
            <person name="Sterndorff E.B."/>
            <person name="Faurdal D."/>
            <person name="Vuksanovic O."/>
            <person name="Mourched A.-S."/>
            <person name="Charusanti P."/>
            <person name="Shaw S."/>
            <person name="Blin K."/>
            <person name="Weber T."/>
        </authorList>
    </citation>
    <scope>NUCLEOTIDE SEQUENCE</scope>
    <source>
        <strain evidence="4">NBC_01482</strain>
    </source>
</reference>
<sequence length="339" mass="36305">MIARHAGLKLVVFLVITSIISAMLVVLVGELRFVPTRTYRALFTSVSGMKAGDDVKVAGVPVGKVKSVEFARDHLVEVAFTVDRDIEVLTSSTAAVRYKNLVGDRYLEVAVKPDRSGLRSEDNPIPVTQTTPALDIDSLVNGFKPLLQGLDPDQTNKLSASLIAVLNGQEQNIATLVEQIGELGNTLADRDQVIGDAIDSLAAALGVIQQRGTQFDQLVVDLQQIVSGLDADRTTLTTGLERIDAGTAELARTLQDNRPAIAADITELQRLAGNLNTDSDTLSLLLAKLPTTYNLVGRASSYGSFVNFFVCGLAIRYPAIGGTGHQDTAMFTAPAERCR</sequence>
<evidence type="ECO:0000259" key="2">
    <source>
        <dbReference type="Pfam" id="PF02470"/>
    </source>
</evidence>
<feature type="domain" description="Mce/MlaD" evidence="2">
    <location>
        <begin position="36"/>
        <end position="109"/>
    </location>
</feature>
<keyword evidence="5" id="KW-1185">Reference proteome</keyword>
<dbReference type="PANTHER" id="PTHR33371">
    <property type="entry name" value="INTERMEMBRANE PHOSPHOLIPID TRANSPORT SYSTEM BINDING PROTEIN MLAD-RELATED"/>
    <property type="match status" value="1"/>
</dbReference>
<dbReference type="InterPro" id="IPR005693">
    <property type="entry name" value="Mce"/>
</dbReference>
<keyword evidence="1" id="KW-0472">Membrane</keyword>
<gene>
    <name evidence="4" type="ORF">OG563_34440</name>
</gene>
<dbReference type="InterPro" id="IPR003399">
    <property type="entry name" value="Mce/MlaD"/>
</dbReference>
<evidence type="ECO:0000259" key="3">
    <source>
        <dbReference type="Pfam" id="PF11887"/>
    </source>
</evidence>
<dbReference type="Proteomes" id="UP001432062">
    <property type="component" value="Chromosome"/>
</dbReference>
<dbReference type="PANTHER" id="PTHR33371:SF17">
    <property type="entry name" value="MCE-FAMILY PROTEIN MCE1B"/>
    <property type="match status" value="1"/>
</dbReference>
<accession>A0ABZ1YMH3</accession>
<dbReference type="Pfam" id="PF02470">
    <property type="entry name" value="MlaD"/>
    <property type="match status" value="1"/>
</dbReference>
<dbReference type="NCBIfam" id="TIGR00996">
    <property type="entry name" value="Mtu_fam_mce"/>
    <property type="match status" value="1"/>
</dbReference>
<evidence type="ECO:0000313" key="5">
    <source>
        <dbReference type="Proteomes" id="UP001432062"/>
    </source>
</evidence>